<organism evidence="2 3">
    <name type="scientific">Varroa destructor</name>
    <name type="common">Honeybee mite</name>
    <dbReference type="NCBI Taxonomy" id="109461"/>
    <lineage>
        <taxon>Eukaryota</taxon>
        <taxon>Metazoa</taxon>
        <taxon>Ecdysozoa</taxon>
        <taxon>Arthropoda</taxon>
        <taxon>Chelicerata</taxon>
        <taxon>Arachnida</taxon>
        <taxon>Acari</taxon>
        <taxon>Parasitiformes</taxon>
        <taxon>Mesostigmata</taxon>
        <taxon>Gamasina</taxon>
        <taxon>Dermanyssoidea</taxon>
        <taxon>Varroidae</taxon>
        <taxon>Varroa</taxon>
    </lineage>
</organism>
<protein>
    <submittedName>
        <fullName evidence="2">Uncharacterized protein</fullName>
    </submittedName>
</protein>
<proteinExistence type="predicted"/>
<dbReference type="AlphaFoldDB" id="A0A7M7J8K0"/>
<feature type="compositionally biased region" description="Polar residues" evidence="1">
    <location>
        <begin position="566"/>
        <end position="595"/>
    </location>
</feature>
<sequence length="1020" mass="111431">MDSSPTSTLGCFGCFRKVNQRTARSYISSGYYGTNGFKYLPVNGQGHLTTNGVNGAVTVGPRPSTLNATQFKGGPPLNETGAGSPQYVSIDQASEMSRRAIVDKKRSMLYVQRTTSGTNDSGIGRSSGRELSDESFSRHQLTYANVHKSSKPLYPSILHPALQEQLSLSALSSPGGCRVPRRASSNQIAQAPRGTGTPQRSTSQRFDPTGAKASLMINNQNGQHQPPVPIHRDHARSFRSSYLSNESSETGSDENNADSTLAREMALLKLELEMVRLECESIMRQQARANSYSHLNKQHCNGRCCYHQHGSGGGSSGSVYGEAHIYDDVHTYSRGPRPAFSHNYVNVPYVTPFGALDHEPTTSHGLPSHATRFNATPIDVLRLRQRSSSASPSRFARGVSESHSMMDMPRRGTSPSPSPLVHGDVNGHHLQQQHHHQNHRSAAQNGLSSHSHHGAAPAGVQSAVSVGVNHRQQTVSPGQSYLYRPHRSCSNPAIKKIEDQPPLPPREHISHKPPSSAVFGSSSPSVHGALASVASHTAHPCPHGSSAIPSYPYKHSRSRSHGGGFQQYQNHFQQSIPTVQEQSGSSREQLDNCSSDDSRSVTPVADYEGHSLPSTPGTQSPCPASEPIAGPHARRPMGTPGPPSSGGSIPQQQIHHQRAIQPTSPHHQDTREHRPKWDREREQQSTHYNSPSSNCNSPRYSRERTVDEANESMHDMMHLLAHLDETRRLQSRLQMQETLPHDPRWPINPNLNPELARDRDKLKEKIKRKRERAQKRREQQQQQQQQQQSSNLVNRTDTMSTNESEYGFLPGRHSRKSRQDFYDRPTSPETPACEEVADAEATATTPKQERGTSISEDTGSRSATPVNEKQEDKTGAEENVVDESGLVSPSLLPSPGSGLSSPVSSGNGNSLPTPGSVITALMISSSTNASPTQMILQGGGNNNGSGGLPTKDPIKEHTPNVKEVKDIRDIKDILREKQAKQQMLLQQQQQAAGKNTIADKTVKLQQIKTEESCGTVSTTL</sequence>
<feature type="compositionally biased region" description="Polar residues" evidence="1">
    <location>
        <begin position="440"/>
        <end position="449"/>
    </location>
</feature>
<feature type="compositionally biased region" description="Low complexity" evidence="1">
    <location>
        <begin position="645"/>
        <end position="654"/>
    </location>
</feature>
<keyword evidence="3" id="KW-1185">Reference proteome</keyword>
<dbReference type="OMA" id="YSKTHIA"/>
<feature type="compositionally biased region" description="Polar residues" evidence="1">
    <location>
        <begin position="196"/>
        <end position="206"/>
    </location>
</feature>
<name>A0A7M7J8K0_VARDE</name>
<feature type="compositionally biased region" description="Basic and acidic residues" evidence="1">
    <location>
        <begin position="666"/>
        <end position="684"/>
    </location>
</feature>
<feature type="region of interest" description="Disordered" evidence="1">
    <location>
        <begin position="492"/>
        <end position="706"/>
    </location>
</feature>
<feature type="compositionally biased region" description="Polar residues" evidence="1">
    <location>
        <begin position="789"/>
        <end position="804"/>
    </location>
</feature>
<dbReference type="InParanoid" id="A0A7M7J8K0"/>
<dbReference type="GeneID" id="111243940"/>
<feature type="compositionally biased region" description="Basic and acidic residues" evidence="1">
    <location>
        <begin position="495"/>
        <end position="510"/>
    </location>
</feature>
<accession>A0A7M7J8K0</accession>
<feature type="region of interest" description="Disordered" evidence="1">
    <location>
        <begin position="737"/>
        <end position="912"/>
    </location>
</feature>
<dbReference type="KEGG" id="vde:111243940"/>
<evidence type="ECO:0000256" key="1">
    <source>
        <dbReference type="SAM" id="MobiDB-lite"/>
    </source>
</evidence>
<evidence type="ECO:0000313" key="2">
    <source>
        <dbReference type="EnsemblMetazoa" id="XP_022646045"/>
    </source>
</evidence>
<feature type="compositionally biased region" description="Low complexity" evidence="1">
    <location>
        <begin position="884"/>
        <end position="912"/>
    </location>
</feature>
<dbReference type="RefSeq" id="XP_022646045.1">
    <property type="nucleotide sequence ID" value="XM_022790310.1"/>
</dbReference>
<feature type="compositionally biased region" description="Polar residues" evidence="1">
    <location>
        <begin position="685"/>
        <end position="699"/>
    </location>
</feature>
<evidence type="ECO:0000313" key="3">
    <source>
        <dbReference type="Proteomes" id="UP000594260"/>
    </source>
</evidence>
<dbReference type="OrthoDB" id="6491742at2759"/>
<feature type="compositionally biased region" description="Polar residues" evidence="1">
    <location>
        <begin position="612"/>
        <end position="622"/>
    </location>
</feature>
<feature type="compositionally biased region" description="Basic residues" evidence="1">
    <location>
        <begin position="764"/>
        <end position="775"/>
    </location>
</feature>
<feature type="compositionally biased region" description="Low complexity" evidence="1">
    <location>
        <begin position="386"/>
        <end position="397"/>
    </location>
</feature>
<feature type="region of interest" description="Disordered" evidence="1">
    <location>
        <begin position="171"/>
        <end position="207"/>
    </location>
</feature>
<feature type="region of interest" description="Disordered" evidence="1">
    <location>
        <begin position="115"/>
        <end position="136"/>
    </location>
</feature>
<dbReference type="Proteomes" id="UP000594260">
    <property type="component" value="Unplaced"/>
</dbReference>
<feature type="compositionally biased region" description="Basic and acidic residues" evidence="1">
    <location>
        <begin position="127"/>
        <end position="136"/>
    </location>
</feature>
<dbReference type="EnsemblMetazoa" id="XM_022790310">
    <property type="protein sequence ID" value="XP_022646045"/>
    <property type="gene ID" value="LOC111243940"/>
</dbReference>
<reference evidence="2" key="1">
    <citation type="submission" date="2021-01" db="UniProtKB">
        <authorList>
            <consortium name="EnsemblMetazoa"/>
        </authorList>
    </citation>
    <scope>IDENTIFICATION</scope>
</reference>
<feature type="compositionally biased region" description="Low complexity" evidence="1">
    <location>
        <begin position="513"/>
        <end position="525"/>
    </location>
</feature>
<feature type="compositionally biased region" description="Polar residues" evidence="1">
    <location>
        <begin position="851"/>
        <end position="867"/>
    </location>
</feature>
<feature type="region of interest" description="Disordered" evidence="1">
    <location>
        <begin position="383"/>
        <end position="461"/>
    </location>
</feature>